<sequence length="305" mass="32281">MLPAVVSIATTLCFGLAGASLTCSSESQPNPIPTAGGTNPSGTINGTLAVLPIPLSEAQRIVGDKYTIQTAAYRELLPSFPADMYPAIIQAVLDHDIQASGIRIPDFTRISIEYPFISIPGTNRSTSFRLAPIQAISATNPIAIAGSAAYGTHVFPATFDPPCDAYAPSGLDTPTTTTTTTHLNANHVLKDLSPGPLFTTEFTTPGAAGGESPYPLSFFVNVTNQPSFADPAKGCDRQVRLFDTAVTLPPWEPVAVRGDVWASEDVFKGDVVKGDGGSGRKWEGAWGFRLDTAFIEYNLLKCDTL</sequence>
<organism evidence="2 3">
    <name type="scientific">Diplodia corticola</name>
    <dbReference type="NCBI Taxonomy" id="236234"/>
    <lineage>
        <taxon>Eukaryota</taxon>
        <taxon>Fungi</taxon>
        <taxon>Dikarya</taxon>
        <taxon>Ascomycota</taxon>
        <taxon>Pezizomycotina</taxon>
        <taxon>Dothideomycetes</taxon>
        <taxon>Dothideomycetes incertae sedis</taxon>
        <taxon>Botryosphaeriales</taxon>
        <taxon>Botryosphaeriaceae</taxon>
        <taxon>Diplodia</taxon>
    </lineage>
</organism>
<dbReference type="AlphaFoldDB" id="A0A1J9QKY6"/>
<evidence type="ECO:0000256" key="1">
    <source>
        <dbReference type="SAM" id="SignalP"/>
    </source>
</evidence>
<keyword evidence="1" id="KW-0732">Signal</keyword>
<name>A0A1J9QKY6_9PEZI</name>
<accession>A0A1J9QKY6</accession>
<proteinExistence type="predicted"/>
<keyword evidence="3" id="KW-1185">Reference proteome</keyword>
<dbReference type="STRING" id="236234.A0A1J9QKY6"/>
<reference evidence="2 3" key="1">
    <citation type="submission" date="2016-10" db="EMBL/GenBank/DDBJ databases">
        <title>Proteomics and genomics reveal pathogen-plant mechanisms compatible with a hemibiotrophic lifestyle of Diplodia corticola.</title>
        <authorList>
            <person name="Fernandes I."/>
            <person name="De Jonge R."/>
            <person name="Van De Peer Y."/>
            <person name="Devreese B."/>
            <person name="Alves A."/>
            <person name="Esteves A.C."/>
        </authorList>
    </citation>
    <scope>NUCLEOTIDE SEQUENCE [LARGE SCALE GENOMIC DNA]</scope>
    <source>
        <strain evidence="2 3">CBS 112549</strain>
    </source>
</reference>
<dbReference type="RefSeq" id="XP_020125810.1">
    <property type="nucleotide sequence ID" value="XM_020279079.1"/>
</dbReference>
<dbReference type="EMBL" id="MNUE01000078">
    <property type="protein sequence ID" value="OJD29550.1"/>
    <property type="molecule type" value="Genomic_DNA"/>
</dbReference>
<evidence type="ECO:0000313" key="2">
    <source>
        <dbReference type="EMBL" id="OJD29550.1"/>
    </source>
</evidence>
<feature type="signal peptide" evidence="1">
    <location>
        <begin position="1"/>
        <end position="19"/>
    </location>
</feature>
<protein>
    <submittedName>
        <fullName evidence="2">Isoflavone reductase family protein</fullName>
    </submittedName>
</protein>
<dbReference type="GeneID" id="31019341"/>
<comment type="caution">
    <text evidence="2">The sequence shown here is derived from an EMBL/GenBank/DDBJ whole genome shotgun (WGS) entry which is preliminary data.</text>
</comment>
<dbReference type="Proteomes" id="UP000183809">
    <property type="component" value="Unassembled WGS sequence"/>
</dbReference>
<gene>
    <name evidence="2" type="ORF">BKCO1_7800023</name>
</gene>
<dbReference type="OrthoDB" id="265717at2759"/>
<feature type="chain" id="PRO_5012068945" evidence="1">
    <location>
        <begin position="20"/>
        <end position="305"/>
    </location>
</feature>
<evidence type="ECO:0000313" key="3">
    <source>
        <dbReference type="Proteomes" id="UP000183809"/>
    </source>
</evidence>